<dbReference type="GO" id="GO:0008107">
    <property type="term" value="F:galactoside 2-alpha-L-fucosyltransferase activity"/>
    <property type="evidence" value="ECO:0007669"/>
    <property type="project" value="InterPro"/>
</dbReference>
<dbReference type="InterPro" id="IPR002516">
    <property type="entry name" value="Glyco_trans_11"/>
</dbReference>
<dbReference type="GO" id="GO:0016020">
    <property type="term" value="C:membrane"/>
    <property type="evidence" value="ECO:0007669"/>
    <property type="project" value="InterPro"/>
</dbReference>
<accession>A0A879R3F2</accession>
<protein>
    <submittedName>
        <fullName evidence="3">Alpha-1,2-fucosyltransferase</fullName>
    </submittedName>
</protein>
<dbReference type="EMBL" id="MW015081">
    <property type="protein sequence ID" value="QPX48276.1"/>
    <property type="molecule type" value="Genomic_DNA"/>
</dbReference>
<reference evidence="3" key="1">
    <citation type="submission" date="2020-09" db="EMBL/GenBank/DDBJ databases">
        <authorList>
            <person name="Zhang D."/>
            <person name="Hatherill J.R."/>
            <person name="Ramirez J.F."/>
            <person name="Edinger B."/>
            <person name="Balarin R."/>
            <person name="Sullivan A."/>
            <person name="Humpal K.M."/>
            <person name="Guseva A."/>
            <person name="Butela K.A."/>
            <person name="Garlena R.A."/>
            <person name="Russell D.A."/>
            <person name="Pope W.H."/>
            <person name="Jacobs-Sera D."/>
            <person name="Hatfull G.F."/>
        </authorList>
    </citation>
    <scope>NUCLEOTIDE SEQUENCE</scope>
</reference>
<keyword evidence="2 3" id="KW-0808">Transferase</keyword>
<evidence type="ECO:0000256" key="2">
    <source>
        <dbReference type="ARBA" id="ARBA00022679"/>
    </source>
</evidence>
<evidence type="ECO:0000256" key="1">
    <source>
        <dbReference type="ARBA" id="ARBA00022676"/>
    </source>
</evidence>
<dbReference type="RefSeq" id="YP_010670286.1">
    <property type="nucleotide sequence ID" value="NC_070963.1"/>
</dbReference>
<evidence type="ECO:0000313" key="4">
    <source>
        <dbReference type="Proteomes" id="UP000664915"/>
    </source>
</evidence>
<keyword evidence="4" id="KW-1185">Reference proteome</keyword>
<dbReference type="Pfam" id="PF01531">
    <property type="entry name" value="Glyco_transf_11"/>
    <property type="match status" value="1"/>
</dbReference>
<dbReference type="CDD" id="cd11301">
    <property type="entry name" value="Fut1_Fut2_like"/>
    <property type="match status" value="1"/>
</dbReference>
<dbReference type="PANTHER" id="PTHR11927:SF9">
    <property type="entry name" value="L-FUCOSYLTRANSFERASE"/>
    <property type="match status" value="1"/>
</dbReference>
<evidence type="ECO:0000313" key="3">
    <source>
        <dbReference type="EMBL" id="QPX48276.1"/>
    </source>
</evidence>
<organism evidence="3 4">
    <name type="scientific">Synechococcus phage S-SRM01</name>
    <dbReference type="NCBI Taxonomy" id="2781608"/>
    <lineage>
        <taxon>Viruses</taxon>
        <taxon>Duplodnaviria</taxon>
        <taxon>Heunggongvirae</taxon>
        <taxon>Uroviricota</taxon>
        <taxon>Caudoviricetes</taxon>
        <taxon>Pantevenvirales</taxon>
        <taxon>Kyanoviridae</taxon>
        <taxon>Serangoonvirus</taxon>
        <taxon>Serangoonvirus essarone</taxon>
    </lineage>
</organism>
<dbReference type="Proteomes" id="UP000664915">
    <property type="component" value="Segment"/>
</dbReference>
<dbReference type="KEGG" id="vg:77946481"/>
<sequence>MLAFNYLGKLGRLGNQMFQYASLRGIARNRGYDFCIPNHTQVVKDPYGFDMKIELFYPFEMLYVLPHNIKLLDRGYAPVAEERHFHFDETLFNMCPDEITLAGFFQSEKYFQHIEEEIRADFTFKNEILEPCKEMMGSIGEAISLHIRRTDYLQNPNHTALDLEYYQTALQKFDSNLPVIIFSDDPEWCKEQELFSDERFMASESGDQYVDMCLMSLCSHHIIANSSFSWWGAWLSNSNNVIAPTKWFGEDNQDKDTKDLILERWTRI</sequence>
<dbReference type="PANTHER" id="PTHR11927">
    <property type="entry name" value="GALACTOSIDE 2-L-FUCOSYLTRANSFERASE"/>
    <property type="match status" value="1"/>
</dbReference>
<dbReference type="GO" id="GO:0005975">
    <property type="term" value="P:carbohydrate metabolic process"/>
    <property type="evidence" value="ECO:0007669"/>
    <property type="project" value="InterPro"/>
</dbReference>
<dbReference type="GeneID" id="77946481"/>
<name>A0A879R3F2_9CAUD</name>
<proteinExistence type="predicted"/>
<keyword evidence="1 3" id="KW-0328">Glycosyltransferase</keyword>